<organism evidence="1">
    <name type="scientific">bioreactor metagenome</name>
    <dbReference type="NCBI Taxonomy" id="1076179"/>
    <lineage>
        <taxon>unclassified sequences</taxon>
        <taxon>metagenomes</taxon>
        <taxon>ecological metagenomes</taxon>
    </lineage>
</organism>
<sequence length="95" mass="11371">MMYLLLSADGDIGLYKVDKIILDKFDTILDDFFKWKKTNCYDETLFVKFIKSIYGDESISLKKIVGCYPDIEEEYKNIKWFNFLVLYMDILKIIK</sequence>
<protein>
    <submittedName>
        <fullName evidence="1">Uncharacterized protein</fullName>
    </submittedName>
</protein>
<dbReference type="AlphaFoldDB" id="A0A645JXZ4"/>
<name>A0A645JXZ4_9ZZZZ</name>
<comment type="caution">
    <text evidence="1">The sequence shown here is derived from an EMBL/GenBank/DDBJ whole genome shotgun (WGS) entry which is preliminary data.</text>
</comment>
<reference evidence="1" key="1">
    <citation type="submission" date="2019-08" db="EMBL/GenBank/DDBJ databases">
        <authorList>
            <person name="Kucharzyk K."/>
            <person name="Murdoch R.W."/>
            <person name="Higgins S."/>
            <person name="Loffler F."/>
        </authorList>
    </citation>
    <scope>NUCLEOTIDE SEQUENCE</scope>
</reference>
<accession>A0A645JXZ4</accession>
<dbReference type="EMBL" id="VSSQ01144271">
    <property type="protein sequence ID" value="MPN63993.1"/>
    <property type="molecule type" value="Genomic_DNA"/>
</dbReference>
<proteinExistence type="predicted"/>
<gene>
    <name evidence="1" type="ORF">SDC9_211762</name>
</gene>
<evidence type="ECO:0000313" key="1">
    <source>
        <dbReference type="EMBL" id="MPN63993.1"/>
    </source>
</evidence>